<dbReference type="InterPro" id="IPR004827">
    <property type="entry name" value="bZIP"/>
</dbReference>
<dbReference type="GO" id="GO:0045893">
    <property type="term" value="P:positive regulation of DNA-templated transcription"/>
    <property type="evidence" value="ECO:0007669"/>
    <property type="project" value="TreeGrafter"/>
</dbReference>
<organism evidence="8 9">
    <name type="scientific">Phtheirospermum japonicum</name>
    <dbReference type="NCBI Taxonomy" id="374723"/>
    <lineage>
        <taxon>Eukaryota</taxon>
        <taxon>Viridiplantae</taxon>
        <taxon>Streptophyta</taxon>
        <taxon>Embryophyta</taxon>
        <taxon>Tracheophyta</taxon>
        <taxon>Spermatophyta</taxon>
        <taxon>Magnoliopsida</taxon>
        <taxon>eudicotyledons</taxon>
        <taxon>Gunneridae</taxon>
        <taxon>Pentapetalae</taxon>
        <taxon>asterids</taxon>
        <taxon>lamiids</taxon>
        <taxon>Lamiales</taxon>
        <taxon>Orobanchaceae</taxon>
        <taxon>Orobanchaceae incertae sedis</taxon>
        <taxon>Phtheirospermum</taxon>
    </lineage>
</organism>
<dbReference type="GO" id="GO:0003700">
    <property type="term" value="F:DNA-binding transcription factor activity"/>
    <property type="evidence" value="ECO:0007669"/>
    <property type="project" value="InterPro"/>
</dbReference>
<feature type="compositionally biased region" description="Basic and acidic residues" evidence="6">
    <location>
        <begin position="18"/>
        <end position="27"/>
    </location>
</feature>
<keyword evidence="3" id="KW-0238">DNA-binding</keyword>
<dbReference type="PROSITE" id="PS50217">
    <property type="entry name" value="BZIP"/>
    <property type="match status" value="1"/>
</dbReference>
<dbReference type="Pfam" id="PF00170">
    <property type="entry name" value="bZIP_1"/>
    <property type="match status" value="1"/>
</dbReference>
<comment type="caution">
    <text evidence="8">The sequence shown here is derived from an EMBL/GenBank/DDBJ whole genome shotgun (WGS) entry which is preliminary data.</text>
</comment>
<feature type="compositionally biased region" description="Low complexity" evidence="6">
    <location>
        <begin position="1"/>
        <end position="12"/>
    </location>
</feature>
<dbReference type="CDD" id="cd14702">
    <property type="entry name" value="bZIP_plant_GBF1"/>
    <property type="match status" value="1"/>
</dbReference>
<dbReference type="GO" id="GO:0046982">
    <property type="term" value="F:protein heterodimerization activity"/>
    <property type="evidence" value="ECO:0007669"/>
    <property type="project" value="UniProtKB-ARBA"/>
</dbReference>
<dbReference type="Gene3D" id="1.20.5.170">
    <property type="match status" value="1"/>
</dbReference>
<feature type="compositionally biased region" description="Basic and acidic residues" evidence="6">
    <location>
        <begin position="37"/>
        <end position="52"/>
    </location>
</feature>
<evidence type="ECO:0000256" key="3">
    <source>
        <dbReference type="ARBA" id="ARBA00023125"/>
    </source>
</evidence>
<evidence type="ECO:0000259" key="7">
    <source>
        <dbReference type="PROSITE" id="PS50217"/>
    </source>
</evidence>
<name>A0A830D4T4_9LAMI</name>
<comment type="subcellular location">
    <subcellularLocation>
        <location evidence="1">Nucleus</location>
    </subcellularLocation>
</comment>
<gene>
    <name evidence="8" type="ORF">PHJA_002284100</name>
</gene>
<evidence type="ECO:0000256" key="5">
    <source>
        <dbReference type="ARBA" id="ARBA00023242"/>
    </source>
</evidence>
<dbReference type="InterPro" id="IPR045314">
    <property type="entry name" value="bZIP_plant_GBF1"/>
</dbReference>
<accession>A0A830D4T4</accession>
<dbReference type="PANTHER" id="PTHR45764:SF31">
    <property type="entry name" value="BASIC LEUCINE ZIPPER 1"/>
    <property type="match status" value="1"/>
</dbReference>
<dbReference type="PROSITE" id="PS00036">
    <property type="entry name" value="BZIP_BASIC"/>
    <property type="match status" value="1"/>
</dbReference>
<evidence type="ECO:0000313" key="9">
    <source>
        <dbReference type="Proteomes" id="UP000653305"/>
    </source>
</evidence>
<keyword evidence="4" id="KW-0804">Transcription</keyword>
<evidence type="ECO:0000256" key="6">
    <source>
        <dbReference type="SAM" id="MobiDB-lite"/>
    </source>
</evidence>
<protein>
    <submittedName>
        <fullName evidence="8">Basic leucine zipper 43</fullName>
    </submittedName>
</protein>
<keyword evidence="5" id="KW-0539">Nucleus</keyword>
<dbReference type="GO" id="GO:0005634">
    <property type="term" value="C:nucleus"/>
    <property type="evidence" value="ECO:0007669"/>
    <property type="project" value="UniProtKB-SubCell"/>
</dbReference>
<dbReference type="InterPro" id="IPR046347">
    <property type="entry name" value="bZIP_sf"/>
</dbReference>
<keyword evidence="2" id="KW-0805">Transcription regulation</keyword>
<keyword evidence="9" id="KW-1185">Reference proteome</keyword>
<dbReference type="EMBL" id="BMAC01000678">
    <property type="protein sequence ID" value="GFQ01402.1"/>
    <property type="molecule type" value="Genomic_DNA"/>
</dbReference>
<dbReference type="Proteomes" id="UP000653305">
    <property type="component" value="Unassembled WGS sequence"/>
</dbReference>
<dbReference type="PANTHER" id="PTHR45764">
    <property type="entry name" value="BZIP TRANSCRIPTION FACTOR 44"/>
    <property type="match status" value="1"/>
</dbReference>
<evidence type="ECO:0000256" key="2">
    <source>
        <dbReference type="ARBA" id="ARBA00023015"/>
    </source>
</evidence>
<sequence>MSSRKINNSTSSSEDDENRYAKITDEKKRKRMISNRESARRSRMKKEQHVKDLNDQAAYLRTKSDEMLKKMNEIGPRYMAVESENMILRMQGEELKKRLELLQEVLVSCKSSSYDHVCDDDDVLNINNNNIDHHELINFTDILQEPWLQHGFDQSQAVGGIYQC</sequence>
<dbReference type="FunFam" id="1.20.5.170:FF:000020">
    <property type="entry name" value="BZIP transcription factor"/>
    <property type="match status" value="1"/>
</dbReference>
<dbReference type="GO" id="GO:0000976">
    <property type="term" value="F:transcription cis-regulatory region binding"/>
    <property type="evidence" value="ECO:0007669"/>
    <property type="project" value="TreeGrafter"/>
</dbReference>
<dbReference type="OrthoDB" id="551672at2759"/>
<evidence type="ECO:0000256" key="4">
    <source>
        <dbReference type="ARBA" id="ARBA00023163"/>
    </source>
</evidence>
<evidence type="ECO:0000256" key="1">
    <source>
        <dbReference type="ARBA" id="ARBA00004123"/>
    </source>
</evidence>
<proteinExistence type="predicted"/>
<feature type="domain" description="BZIP" evidence="7">
    <location>
        <begin position="25"/>
        <end position="74"/>
    </location>
</feature>
<dbReference type="SMART" id="SM00338">
    <property type="entry name" value="BRLZ"/>
    <property type="match status" value="1"/>
</dbReference>
<dbReference type="AlphaFoldDB" id="A0A830D4T4"/>
<evidence type="ECO:0000313" key="8">
    <source>
        <dbReference type="EMBL" id="GFQ01402.1"/>
    </source>
</evidence>
<feature type="region of interest" description="Disordered" evidence="6">
    <location>
        <begin position="1"/>
        <end position="52"/>
    </location>
</feature>
<reference evidence="8" key="1">
    <citation type="submission" date="2020-07" db="EMBL/GenBank/DDBJ databases">
        <title>Ethylene signaling mediates host invasion by parasitic plants.</title>
        <authorList>
            <person name="Yoshida S."/>
        </authorList>
    </citation>
    <scope>NUCLEOTIDE SEQUENCE</scope>
    <source>
        <strain evidence="8">Okayama</strain>
    </source>
</reference>
<dbReference type="SUPFAM" id="SSF57959">
    <property type="entry name" value="Leucine zipper domain"/>
    <property type="match status" value="1"/>
</dbReference>